<name>A0A7V4DEH3_9BACT</name>
<reference evidence="2" key="1">
    <citation type="journal article" date="2020" name="mSystems">
        <title>Genome- and Community-Level Interaction Insights into Carbon Utilization and Element Cycling Functions of Hydrothermarchaeota in Hydrothermal Sediment.</title>
        <authorList>
            <person name="Zhou Z."/>
            <person name="Liu Y."/>
            <person name="Xu W."/>
            <person name="Pan J."/>
            <person name="Luo Z.H."/>
            <person name="Li M."/>
        </authorList>
    </citation>
    <scope>NUCLEOTIDE SEQUENCE [LARGE SCALE GENOMIC DNA]</scope>
    <source>
        <strain evidence="2">SpSt-747</strain>
    </source>
</reference>
<comment type="caution">
    <text evidence="2">The sequence shown here is derived from an EMBL/GenBank/DDBJ whole genome shotgun (WGS) entry which is preliminary data.</text>
</comment>
<dbReference type="Gene3D" id="3.30.1330.40">
    <property type="entry name" value="RutC-like"/>
    <property type="match status" value="1"/>
</dbReference>
<dbReference type="CDD" id="cd02199">
    <property type="entry name" value="YjgF_YER057c_UK114_like_1"/>
    <property type="match status" value="1"/>
</dbReference>
<evidence type="ECO:0000259" key="1">
    <source>
        <dbReference type="Pfam" id="PF14588"/>
    </source>
</evidence>
<dbReference type="PANTHER" id="PTHR43760">
    <property type="entry name" value="ENDORIBONUCLEASE-RELATED"/>
    <property type="match status" value="1"/>
</dbReference>
<dbReference type="Pfam" id="PF14588">
    <property type="entry name" value="YjgF_endoribonc"/>
    <property type="match status" value="1"/>
</dbReference>
<dbReference type="AlphaFoldDB" id="A0A7V4DEH3"/>
<dbReference type="SUPFAM" id="SSF55298">
    <property type="entry name" value="YjgF-like"/>
    <property type="match status" value="1"/>
</dbReference>
<accession>A0A7V4DEH3</accession>
<proteinExistence type="predicted"/>
<gene>
    <name evidence="2" type="ORF">ENV30_09150</name>
</gene>
<evidence type="ECO:0000313" key="2">
    <source>
        <dbReference type="EMBL" id="HGI31453.1"/>
    </source>
</evidence>
<dbReference type="InterPro" id="IPR035959">
    <property type="entry name" value="RutC-like_sf"/>
</dbReference>
<dbReference type="EMBL" id="DTFV01000128">
    <property type="protein sequence ID" value="HGI31453.1"/>
    <property type="molecule type" value="Genomic_DNA"/>
</dbReference>
<protein>
    <submittedName>
        <fullName evidence="2">RidA family protein</fullName>
    </submittedName>
</protein>
<dbReference type="PANTHER" id="PTHR43760:SF1">
    <property type="entry name" value="ENDORIBONUCLEASE L-PSP_CHORISMATE MUTASE-LIKE DOMAIN-CONTAINING PROTEIN"/>
    <property type="match status" value="1"/>
</dbReference>
<dbReference type="InterPro" id="IPR013813">
    <property type="entry name" value="Endoribo_LPSP/chorism_mut-like"/>
</dbReference>
<organism evidence="2">
    <name type="scientific">Candidatus Caldatribacterium californiense</name>
    <dbReference type="NCBI Taxonomy" id="1454726"/>
    <lineage>
        <taxon>Bacteria</taxon>
        <taxon>Pseudomonadati</taxon>
        <taxon>Atribacterota</taxon>
        <taxon>Atribacteria</taxon>
        <taxon>Atribacterales</taxon>
        <taxon>Candidatus Caldatribacteriaceae</taxon>
        <taxon>Candidatus Caldatribacterium</taxon>
    </lineage>
</organism>
<sequence>MSIRERLAELGYILPPPPRPVGAYAPGLLVGEFVWTSGQLPFWQGELRYRGRLGEELTVAEGYEAAKLCVLNCLSVVEDIVGTLEEIEQVVKLTGFVASGEGFTEQPRVLNGASDLLLALFGERGKHARSAVGVQGLPLGAPVEVELVVKVRSVR</sequence>
<feature type="domain" description="Endoribonuclease L-PSP/chorismate mutase-like" evidence="1">
    <location>
        <begin position="6"/>
        <end position="141"/>
    </location>
</feature>